<feature type="transmembrane region" description="Helical" evidence="2">
    <location>
        <begin position="2699"/>
        <end position="2725"/>
    </location>
</feature>
<feature type="domain" description="Fibronectin type-III" evidence="4">
    <location>
        <begin position="123"/>
        <end position="213"/>
    </location>
</feature>
<feature type="transmembrane region" description="Helical" evidence="2">
    <location>
        <begin position="2838"/>
        <end position="2859"/>
    </location>
</feature>
<dbReference type="Gene3D" id="2.60.40.10">
    <property type="entry name" value="Immunoglobulins"/>
    <property type="match status" value="2"/>
</dbReference>
<dbReference type="Pfam" id="PF06011">
    <property type="entry name" value="TRP"/>
    <property type="match status" value="1"/>
</dbReference>
<feature type="domain" description="CUB" evidence="3">
    <location>
        <begin position="399"/>
        <end position="509"/>
    </location>
</feature>
<evidence type="ECO:0000313" key="5">
    <source>
        <dbReference type="EMBL" id="TMW60500.1"/>
    </source>
</evidence>
<dbReference type="SMART" id="SM00060">
    <property type="entry name" value="FN3"/>
    <property type="match status" value="3"/>
</dbReference>
<dbReference type="SUPFAM" id="SSF49265">
    <property type="entry name" value="Fibronectin type III"/>
    <property type="match status" value="1"/>
</dbReference>
<evidence type="ECO:0000256" key="2">
    <source>
        <dbReference type="SAM" id="Phobius"/>
    </source>
</evidence>
<evidence type="ECO:0000259" key="3">
    <source>
        <dbReference type="PROSITE" id="PS01180"/>
    </source>
</evidence>
<gene>
    <name evidence="5" type="ORF">Poli38472_000542</name>
</gene>
<protein>
    <submittedName>
        <fullName evidence="5">Uncharacterized protein</fullName>
    </submittedName>
</protein>
<feature type="transmembrane region" description="Helical" evidence="2">
    <location>
        <begin position="2655"/>
        <end position="2675"/>
    </location>
</feature>
<dbReference type="Pfam" id="PF23106">
    <property type="entry name" value="EGF_Teneurin"/>
    <property type="match status" value="1"/>
</dbReference>
<keyword evidence="2" id="KW-0472">Membrane</keyword>
<evidence type="ECO:0000259" key="4">
    <source>
        <dbReference type="PROSITE" id="PS50853"/>
    </source>
</evidence>
<dbReference type="EMBL" id="SPLM01000108">
    <property type="protein sequence ID" value="TMW60500.1"/>
    <property type="molecule type" value="Genomic_DNA"/>
</dbReference>
<dbReference type="InterPro" id="IPR000859">
    <property type="entry name" value="CUB_dom"/>
</dbReference>
<feature type="transmembrane region" description="Helical" evidence="2">
    <location>
        <begin position="2430"/>
        <end position="2449"/>
    </location>
</feature>
<dbReference type="CDD" id="cd00063">
    <property type="entry name" value="FN3"/>
    <property type="match status" value="2"/>
</dbReference>
<dbReference type="Proteomes" id="UP000794436">
    <property type="component" value="Unassembled WGS sequence"/>
</dbReference>
<keyword evidence="6" id="KW-1185">Reference proteome</keyword>
<dbReference type="Pfam" id="PF00041">
    <property type="entry name" value="fn3"/>
    <property type="match status" value="2"/>
</dbReference>
<dbReference type="Gene3D" id="2.60.120.290">
    <property type="entry name" value="Spermadhesin, CUB domain"/>
    <property type="match status" value="1"/>
</dbReference>
<keyword evidence="2" id="KW-1133">Transmembrane helix</keyword>
<feature type="transmembrane region" description="Helical" evidence="2">
    <location>
        <begin position="2865"/>
        <end position="2887"/>
    </location>
</feature>
<feature type="domain" description="Fibronectin type-III" evidence="4">
    <location>
        <begin position="217"/>
        <end position="312"/>
    </location>
</feature>
<dbReference type="InterPro" id="IPR035914">
    <property type="entry name" value="Sperma_CUB_dom_sf"/>
</dbReference>
<dbReference type="OrthoDB" id="5950997at2759"/>
<dbReference type="SUPFAM" id="SSF51126">
    <property type="entry name" value="Pectin lyase-like"/>
    <property type="match status" value="5"/>
</dbReference>
<keyword evidence="1" id="KW-1015">Disulfide bond</keyword>
<dbReference type="InterPro" id="IPR006626">
    <property type="entry name" value="PbH1"/>
</dbReference>
<dbReference type="InterPro" id="IPR011050">
    <property type="entry name" value="Pectin_lyase_fold/virulence"/>
</dbReference>
<dbReference type="InterPro" id="IPR003961">
    <property type="entry name" value="FN3_dom"/>
</dbReference>
<dbReference type="InterPro" id="IPR010308">
    <property type="entry name" value="TRP_C"/>
</dbReference>
<feature type="transmembrane region" description="Helical" evidence="2">
    <location>
        <begin position="2899"/>
        <end position="2920"/>
    </location>
</feature>
<reference evidence="5" key="1">
    <citation type="submission" date="2019-03" db="EMBL/GenBank/DDBJ databases">
        <title>Long read genome sequence of the mycoparasitic Pythium oligandrum ATCC 38472 isolated from sugarbeet rhizosphere.</title>
        <authorList>
            <person name="Gaulin E."/>
        </authorList>
    </citation>
    <scope>NUCLEOTIDE SEQUENCE</scope>
    <source>
        <strain evidence="5">ATCC 38472_TT</strain>
    </source>
</reference>
<evidence type="ECO:0000256" key="1">
    <source>
        <dbReference type="ARBA" id="ARBA00023157"/>
    </source>
</evidence>
<dbReference type="InterPro" id="IPR036116">
    <property type="entry name" value="FN3_sf"/>
</dbReference>
<keyword evidence="2" id="KW-0812">Transmembrane</keyword>
<dbReference type="PANTHER" id="PTHR11319">
    <property type="entry name" value="G PROTEIN-COUPLED RECEPTOR-RELATED"/>
    <property type="match status" value="1"/>
</dbReference>
<dbReference type="SMART" id="SM00710">
    <property type="entry name" value="PbH1"/>
    <property type="match status" value="21"/>
</dbReference>
<dbReference type="PROSITE" id="PS01180">
    <property type="entry name" value="CUB"/>
    <property type="match status" value="1"/>
</dbReference>
<feature type="transmembrane region" description="Helical" evidence="2">
    <location>
        <begin position="2315"/>
        <end position="2336"/>
    </location>
</feature>
<sequence length="3026" mass="324742">MKLTKITGGSMVLVLTMNDDLGGVTLDDVSFIVYANGILVPPAAIKRLAAADVAGGSERRRLEEVVIPPPVDTSNNNAFLQIGSLLSSTPYMFNVAVKSEFGRTDVYSVNENAETDKPTVPEAPIPPVIVSITGGAVSLKWVDPIDTGGLPLTSYTVTVKNEDLTQTCSGLRLSCEIGNLQPWTDYTVTLIAYNALGASLPSAPITATTTMETLPQPPQSVEIISVTDVSATLQWAPSKDLGGYAAEKYVVSVTEVVNASYLLTQEVGMDKLTTTIQNLQADTEYIVFVYVMTTDAQEGSESKHVKVRTLQLPGQPLPPAIGCASSSIVTIQWTALLAGAKAYRLLRDDTTLVYSGAELFAEDTSVVLGSTYAYTIVAIFSDNSRSTSSDPVYHTVEDHGGATHLACTREEGVIRYRNYPHLSSRQWTIAVPSSISSASVILGISLFALECDHDTISIQVDGVDFWRGGCRRQGDFTLETEAGVQEVLISFASDASVAYAGFEMSYEVEEVQSNPEFIEVPCPSTFGKVCSSRGACYLGKCMCFGGYVGEDCSNLYLCPKDRSGCNQDECNPVCLIPDSDIIAVSEYGDDSQGTGEIMDTSFESGTTPKAFQSIRVALQRVKPQQIIMVYPGTYSGVDNCGLTIAVDGITVRGLKGPISTVIDCNDALRGFTVRAPSVTLIGFTIRRTIDTNGAALYVVDSDMSVEDVLFQTNRATQNGGAVYALRSHLNFTHSFLESNSAVKGGSLFSDESTVVFSDGGIANSTAVDGGGVYSQGKSTLMGVFLMNNQVTARGGGIFVTGDGVLENVGLFANVAEIGGGIAVETGSVTMNSVSVRRCQAAQHGGGIAMLSKASAFGAGLIVEQAIAEKYGGGLYILSNGTISFDDATVSNCAGARGGGVYLEYSSAKISGLTISSNGATELGGGIAVKFSRATLRNLKMSYCAADRGAALAVLDRSNLRVEGTQITQCTASSFGGGVYVSSSALTGDDFFVTDNFASDGTGGGGVAITGSSALTQITVERCGAADGGGIYALAPASVQLSSLVLFKNSAKNRGGGLFVPANVVITATNVYVNENSAYAGAGIFAIDSTVQGTFLLENNQADGNGGGVAVSGKTFLETLTMDTNYARNGGGLAVLDGVLTARNLNIRHGTARFGGGIYLMAQTEMRHSNLLVRECDAYQGGGLYVDTAVFAPVSGVADPVKARFYSNTARSLGGGVYIEGQSTSVSQVEIIQGTAPEGGGLAASNATNCLVKDTVISDSQATDIGGGILLGGGATCLIRDTRVTTCHADVSGGGLAIKDATLRHWNLILEKNDATQGGGGLFVLSEHAPVSLLPPDSLTSESTRSLVTLNQVPNKSTGANVQVECGVKCNIVNFRLSKATLADGKGGGMFVMGEGTTTVSLCLIEGNAALEGGGVYVEGAGTLVLTRTGITGNTAIASGGGVSATGYKEQLTSVDVTQCVIYANSASGTGNGGGLTLNAATLRLIKSFVAENRVDNAVDGVGGGLYALGAATVDVSESLILWNRALKGGGIAAKDKSMFDITQSVITGDGNAMTESWSTLFVSVLGIPYTPKKALNAVGSTLVAAGQGDLIYVTEAETEVYLTSSTVSYGNAGSGGGVFCEKDAFIQAEESVLEYNFAKESGGSITLSESAQAFFMQSTVRYSESLNFGGGIFLQSSGRAVLYKSQLLNNRADDSGGGLYLDTGENVEGIVMLSEVRGNQARGLGSGVYVGRDANFTGIQSSFVANGGSVTASGKNEAGGALAGVDATLNLKNCTFEANTAISGGAIIVDRGTNLAMSQMIFRKNTADVEGGAVHVQIKGNVSMTDDVQFVGNEASLGGALSLVDRSKVNITGATFHGNRASDTGGAIFIADNTTIRINLAEFQANMAKFGGAVYTASTNDLRIWLSRFYQNVASARGGALYFNEVINASTTSIECIENRAPSGGCIFWVTTLLIDKQESSPPVPCEDCLMGNNTRYDIATNTRDAKVTWWPVNVTKGVTIMELPDEESIVPLEDVNKSIAEQQFVWPRLHAVDLYGQVEVLDNTTQCAVNSVVARTPPIFQPWGSIRASKGVVLFRDATIVAEPKPVPYDFNLFCTMPDASARSFMSSVMINSCPPGYSTEAEGCVRCLKNKYSMDGLKCFECPVGARCNISARRPTEIKATEVGTTSPRTIEGFYLFAAPASRLERSCNPAKWTATDPCRNVSQSMPGANVSDIIRQCSTAPKFRDSWPPARVFSCLSKQALYTCDVEGACQSDITVEKFLAQPSANESCTDGYDQAICSVCAEGFKRAKDGSCLSCNAANKEVRSSLRWQNFVIPVLVMIAFAVAISAVRYYLRDKTEIALLAKAEADRRLKPPSEKGRREGAIVRVKGFYQEKTGIVQDKIDELKARIKKKVRALIRRRSASDAKVLFGVEVEPSSRRFPIKPGKFKIFIGFFQIFGNFGDTFVVKWSANVQNLMDISSQFNLDLVSVAGVDCVITKNYYFDFTVTLVLVIFTLAVITVYLYAGMRSYSTKLLLIPRNCIRCGLPVLEYERVRSDEASLNPLIMIRSWWRQRREQLVPPNPLTASLPGSPRSKSQASLRDEARKLKREFGMSQVKTPHLGVFHSVHKQCPTQHVLKGMMLDRTIRSNLRVWQARVKLRMNYLTYRNKCLKLYCWIALVLYPTVSKTILMIFNCQEVGNTFYMAVDRRIICYNSSWVIFGAIAMVGVGVWIVGIPFFFWVLIRLAQDRGVASRVKLMRKPQCQRLRRKWINEVLAHHEERGIVVPEMDNLDVQDEELAKYMKYKNLTDSTVEARLGFIYAEYSHDYWWFEVVDLSRKLFLSGVIIFVQNGSVEQVLLAISVCLTTMWFLLFFQPYGDHSDNLIASVTQLQLFLTLWLGVMIQLNNLNEESLIDEQLLSMLLVGTCIAVTFFGIGMILRDGIKESRRLFLEDKADRKKRIQDAVHARWRHAFNYVCYEVQIAKYGGLNFDAFSVPAMLEAFRRLRAEAGTTDPLELVNRRERLSPLESRLPEVVEDGEDDEQDE</sequence>
<organism evidence="5 6">
    <name type="scientific">Pythium oligandrum</name>
    <name type="common">Mycoparasitic fungus</name>
    <dbReference type="NCBI Taxonomy" id="41045"/>
    <lineage>
        <taxon>Eukaryota</taxon>
        <taxon>Sar</taxon>
        <taxon>Stramenopiles</taxon>
        <taxon>Oomycota</taxon>
        <taxon>Peronosporomycetes</taxon>
        <taxon>Pythiales</taxon>
        <taxon>Pythiaceae</taxon>
        <taxon>Pythium</taxon>
    </lineage>
</organism>
<feature type="transmembrane region" description="Helical" evidence="2">
    <location>
        <begin position="2483"/>
        <end position="2507"/>
    </location>
</feature>
<name>A0A8K1CCX3_PYTOL</name>
<accession>A0A8K1CCX3</accession>
<dbReference type="PROSITE" id="PS50853">
    <property type="entry name" value="FN3"/>
    <property type="match status" value="2"/>
</dbReference>
<evidence type="ECO:0000313" key="6">
    <source>
        <dbReference type="Proteomes" id="UP000794436"/>
    </source>
</evidence>
<dbReference type="PANTHER" id="PTHR11319:SF35">
    <property type="entry name" value="OUTER MEMBRANE PROTEIN PMPC-RELATED"/>
    <property type="match status" value="1"/>
</dbReference>
<comment type="caution">
    <text evidence="5">The sequence shown here is derived from an EMBL/GenBank/DDBJ whole genome shotgun (WGS) entry which is preliminary data.</text>
</comment>
<dbReference type="InterPro" id="IPR013783">
    <property type="entry name" value="Ig-like_fold"/>
</dbReference>
<dbReference type="SUPFAM" id="SSF49854">
    <property type="entry name" value="Spermadhesin, CUB domain"/>
    <property type="match status" value="1"/>
</dbReference>
<proteinExistence type="predicted"/>